<feature type="region of interest" description="Disordered" evidence="1">
    <location>
        <begin position="158"/>
        <end position="177"/>
    </location>
</feature>
<dbReference type="Proteomes" id="UP001228905">
    <property type="component" value="Unassembled WGS sequence"/>
</dbReference>
<protein>
    <recommendedName>
        <fullName evidence="5">Lipoprotein</fullName>
    </recommendedName>
</protein>
<feature type="compositionally biased region" description="Basic residues" evidence="1">
    <location>
        <begin position="61"/>
        <end position="72"/>
    </location>
</feature>
<feature type="region of interest" description="Disordered" evidence="1">
    <location>
        <begin position="41"/>
        <end position="87"/>
    </location>
</feature>
<feature type="compositionally biased region" description="Low complexity" evidence="1">
    <location>
        <begin position="116"/>
        <end position="133"/>
    </location>
</feature>
<keyword evidence="2" id="KW-0732">Signal</keyword>
<feature type="compositionally biased region" description="Pro residues" evidence="1">
    <location>
        <begin position="42"/>
        <end position="55"/>
    </location>
</feature>
<feature type="signal peptide" evidence="2">
    <location>
        <begin position="1"/>
        <end position="26"/>
    </location>
</feature>
<evidence type="ECO:0000313" key="4">
    <source>
        <dbReference type="Proteomes" id="UP001228905"/>
    </source>
</evidence>
<dbReference type="RefSeq" id="WP_307351081.1">
    <property type="nucleotide sequence ID" value="NZ_JAUSVS010000007.1"/>
</dbReference>
<organism evidence="3 4">
    <name type="scientific">Caulobacter ginsengisoli</name>
    <dbReference type="NCBI Taxonomy" id="400775"/>
    <lineage>
        <taxon>Bacteria</taxon>
        <taxon>Pseudomonadati</taxon>
        <taxon>Pseudomonadota</taxon>
        <taxon>Alphaproteobacteria</taxon>
        <taxon>Caulobacterales</taxon>
        <taxon>Caulobacteraceae</taxon>
        <taxon>Caulobacter</taxon>
    </lineage>
</organism>
<dbReference type="PROSITE" id="PS51257">
    <property type="entry name" value="PROKAR_LIPOPROTEIN"/>
    <property type="match status" value="1"/>
</dbReference>
<feature type="region of interest" description="Disordered" evidence="1">
    <location>
        <begin position="116"/>
        <end position="135"/>
    </location>
</feature>
<accession>A0ABU0IUC3</accession>
<gene>
    <name evidence="3" type="ORF">QO010_003400</name>
</gene>
<evidence type="ECO:0000256" key="2">
    <source>
        <dbReference type="SAM" id="SignalP"/>
    </source>
</evidence>
<sequence length="177" mass="18249">MRLKMIGLAGSSLLLLAGCGPNSSQSASGACVQKPVCAVPAQPAPPPAATTPPPSYGAIPRPRRAVRYRSSRWRSGGGSYSRRSESYSYDGGVRDYAQVYGSVGDTRLAGVRVQVQSSDSYSQSTQSESSYSSYGGGSVVGYGGSGYVTGGCQGPCGQGGVRAAGRDRDGYLTWPSK</sequence>
<evidence type="ECO:0008006" key="5">
    <source>
        <dbReference type="Google" id="ProtNLM"/>
    </source>
</evidence>
<name>A0ABU0IUC3_9CAUL</name>
<evidence type="ECO:0000256" key="1">
    <source>
        <dbReference type="SAM" id="MobiDB-lite"/>
    </source>
</evidence>
<evidence type="ECO:0000313" key="3">
    <source>
        <dbReference type="EMBL" id="MDQ0465611.1"/>
    </source>
</evidence>
<dbReference type="EMBL" id="JAUSVS010000007">
    <property type="protein sequence ID" value="MDQ0465611.1"/>
    <property type="molecule type" value="Genomic_DNA"/>
</dbReference>
<reference evidence="3 4" key="1">
    <citation type="submission" date="2023-07" db="EMBL/GenBank/DDBJ databases">
        <title>Genomic Encyclopedia of Type Strains, Phase IV (KMG-IV): sequencing the most valuable type-strain genomes for metagenomic binning, comparative biology and taxonomic classification.</title>
        <authorList>
            <person name="Goeker M."/>
        </authorList>
    </citation>
    <scope>NUCLEOTIDE SEQUENCE [LARGE SCALE GENOMIC DNA]</scope>
    <source>
        <strain evidence="3 4">DSM 18695</strain>
    </source>
</reference>
<keyword evidence="4" id="KW-1185">Reference proteome</keyword>
<proteinExistence type="predicted"/>
<comment type="caution">
    <text evidence="3">The sequence shown here is derived from an EMBL/GenBank/DDBJ whole genome shotgun (WGS) entry which is preliminary data.</text>
</comment>
<feature type="chain" id="PRO_5046156664" description="Lipoprotein" evidence="2">
    <location>
        <begin position="27"/>
        <end position="177"/>
    </location>
</feature>